<dbReference type="Proteomes" id="UP000807115">
    <property type="component" value="Chromosome 2"/>
</dbReference>
<reference evidence="2" key="1">
    <citation type="journal article" date="2019" name="BMC Genomics">
        <title>A new reference genome for Sorghum bicolor reveals high levels of sequence similarity between sweet and grain genotypes: implications for the genetics of sugar metabolism.</title>
        <authorList>
            <person name="Cooper E.A."/>
            <person name="Brenton Z.W."/>
            <person name="Flinn B.S."/>
            <person name="Jenkins J."/>
            <person name="Shu S."/>
            <person name="Flowers D."/>
            <person name="Luo F."/>
            <person name="Wang Y."/>
            <person name="Xia P."/>
            <person name="Barry K."/>
            <person name="Daum C."/>
            <person name="Lipzen A."/>
            <person name="Yoshinaga Y."/>
            <person name="Schmutz J."/>
            <person name="Saski C."/>
            <person name="Vermerris W."/>
            <person name="Kresovich S."/>
        </authorList>
    </citation>
    <scope>NUCLEOTIDE SEQUENCE</scope>
</reference>
<name>A0A921RLR3_SORBI</name>
<feature type="compositionally biased region" description="Low complexity" evidence="1">
    <location>
        <begin position="33"/>
        <end position="43"/>
    </location>
</feature>
<gene>
    <name evidence="2" type="ORF">BDA96_02G013100</name>
</gene>
<feature type="region of interest" description="Disordered" evidence="1">
    <location>
        <begin position="33"/>
        <end position="94"/>
    </location>
</feature>
<accession>A0A921RLR3</accession>
<evidence type="ECO:0000313" key="2">
    <source>
        <dbReference type="EMBL" id="KAG0541395.1"/>
    </source>
</evidence>
<dbReference type="EMBL" id="CM027681">
    <property type="protein sequence ID" value="KAG0541395.1"/>
    <property type="molecule type" value="Genomic_DNA"/>
</dbReference>
<sequence length="94" mass="10284">MGNRPGRRWCWRTPATHASGTCTTRRASSASSSTTATCLARRSISSESGRTSCWRGRPTSPRRSTCGGYRSGATRTRNAGRRSCATGDRTRRTR</sequence>
<protein>
    <submittedName>
        <fullName evidence="2">Uncharacterized protein</fullName>
    </submittedName>
</protein>
<organism evidence="2 3">
    <name type="scientific">Sorghum bicolor</name>
    <name type="common">Sorghum</name>
    <name type="synonym">Sorghum vulgare</name>
    <dbReference type="NCBI Taxonomy" id="4558"/>
    <lineage>
        <taxon>Eukaryota</taxon>
        <taxon>Viridiplantae</taxon>
        <taxon>Streptophyta</taxon>
        <taxon>Embryophyta</taxon>
        <taxon>Tracheophyta</taxon>
        <taxon>Spermatophyta</taxon>
        <taxon>Magnoliopsida</taxon>
        <taxon>Liliopsida</taxon>
        <taxon>Poales</taxon>
        <taxon>Poaceae</taxon>
        <taxon>PACMAD clade</taxon>
        <taxon>Panicoideae</taxon>
        <taxon>Andropogonodae</taxon>
        <taxon>Andropogoneae</taxon>
        <taxon>Sorghinae</taxon>
        <taxon>Sorghum</taxon>
    </lineage>
</organism>
<reference evidence="2" key="2">
    <citation type="submission" date="2020-10" db="EMBL/GenBank/DDBJ databases">
        <authorList>
            <person name="Cooper E.A."/>
            <person name="Brenton Z.W."/>
            <person name="Flinn B.S."/>
            <person name="Jenkins J."/>
            <person name="Shu S."/>
            <person name="Flowers D."/>
            <person name="Luo F."/>
            <person name="Wang Y."/>
            <person name="Xia P."/>
            <person name="Barry K."/>
            <person name="Daum C."/>
            <person name="Lipzen A."/>
            <person name="Yoshinaga Y."/>
            <person name="Schmutz J."/>
            <person name="Saski C."/>
            <person name="Vermerris W."/>
            <person name="Kresovich S."/>
        </authorList>
    </citation>
    <scope>NUCLEOTIDE SEQUENCE</scope>
</reference>
<proteinExistence type="predicted"/>
<comment type="caution">
    <text evidence="2">The sequence shown here is derived from an EMBL/GenBank/DDBJ whole genome shotgun (WGS) entry which is preliminary data.</text>
</comment>
<evidence type="ECO:0000256" key="1">
    <source>
        <dbReference type="SAM" id="MobiDB-lite"/>
    </source>
</evidence>
<dbReference type="AlphaFoldDB" id="A0A921RLR3"/>
<evidence type="ECO:0000313" key="3">
    <source>
        <dbReference type="Proteomes" id="UP000807115"/>
    </source>
</evidence>